<gene>
    <name evidence="2" type="ORF">ACFODU_12005</name>
</gene>
<reference evidence="3" key="1">
    <citation type="journal article" date="2019" name="Int. J. Syst. Evol. Microbiol.">
        <title>The Global Catalogue of Microorganisms (GCM) 10K type strain sequencing project: providing services to taxonomists for standard genome sequencing and annotation.</title>
        <authorList>
            <consortium name="The Broad Institute Genomics Platform"/>
            <consortium name="The Broad Institute Genome Sequencing Center for Infectious Disease"/>
            <person name="Wu L."/>
            <person name="Ma J."/>
        </authorList>
    </citation>
    <scope>NUCLEOTIDE SEQUENCE [LARGE SCALE GENOMIC DNA]</scope>
    <source>
        <strain evidence="3">KCTC 52607</strain>
    </source>
</reference>
<comment type="caution">
    <text evidence="2">The sequence shown here is derived from an EMBL/GenBank/DDBJ whole genome shotgun (WGS) entry which is preliminary data.</text>
</comment>
<protein>
    <submittedName>
        <fullName evidence="2">TorF family putative porin</fullName>
    </submittedName>
</protein>
<organism evidence="2 3">
    <name type="scientific">Alteraurantiacibacter palmitatis</name>
    <dbReference type="NCBI Taxonomy" id="2054628"/>
    <lineage>
        <taxon>Bacteria</taxon>
        <taxon>Pseudomonadati</taxon>
        <taxon>Pseudomonadota</taxon>
        <taxon>Alphaproteobacteria</taxon>
        <taxon>Sphingomonadales</taxon>
        <taxon>Erythrobacteraceae</taxon>
        <taxon>Alteraurantiacibacter</taxon>
    </lineage>
</organism>
<keyword evidence="1" id="KW-0732">Signal</keyword>
<proteinExistence type="predicted"/>
<accession>A0ABV7E7H2</accession>
<dbReference type="Proteomes" id="UP001595456">
    <property type="component" value="Unassembled WGS sequence"/>
</dbReference>
<feature type="chain" id="PRO_5046948927" evidence="1">
    <location>
        <begin position="27"/>
        <end position="242"/>
    </location>
</feature>
<dbReference type="EMBL" id="JBHRST010000019">
    <property type="protein sequence ID" value="MFC3098512.1"/>
    <property type="molecule type" value="Genomic_DNA"/>
</dbReference>
<feature type="signal peptide" evidence="1">
    <location>
        <begin position="1"/>
        <end position="26"/>
    </location>
</feature>
<dbReference type="RefSeq" id="WP_336927203.1">
    <property type="nucleotide sequence ID" value="NZ_JBANRO010000012.1"/>
</dbReference>
<keyword evidence="3" id="KW-1185">Reference proteome</keyword>
<dbReference type="NCBIfam" id="TIGR02001">
    <property type="entry name" value="gcw_chp"/>
    <property type="match status" value="1"/>
</dbReference>
<sequence>MLTSVRSLMAATVLAGSAFVAAPAAAQDIGVEISANAAIVSEYRFRGVDLSGGDIAIQGGIDLALPAGFYVGTWGSSIDETTVGYGHTELDIYGGWSSEVAPGVTFDVGGIFYLYPNAGAGDFDYYELYSSVGFEAGPAGLTLGVAYAPKQDSLSNTDNFYIYSDVSVGLPGTPISIDGHLGYTDGFLTYTANSKAWDYSIGASVGLGETLSLGVAYVGAEGNSAPYNFVDDAVVVTLSASF</sequence>
<evidence type="ECO:0000313" key="2">
    <source>
        <dbReference type="EMBL" id="MFC3098512.1"/>
    </source>
</evidence>
<evidence type="ECO:0000256" key="1">
    <source>
        <dbReference type="SAM" id="SignalP"/>
    </source>
</evidence>
<name>A0ABV7E7H2_9SPHN</name>
<dbReference type="InterPro" id="IPR010239">
    <property type="entry name" value="CHP02001"/>
</dbReference>
<dbReference type="Pfam" id="PF09694">
    <property type="entry name" value="Gcw_chp"/>
    <property type="match status" value="1"/>
</dbReference>
<evidence type="ECO:0000313" key="3">
    <source>
        <dbReference type="Proteomes" id="UP001595456"/>
    </source>
</evidence>